<evidence type="ECO:0000256" key="3">
    <source>
        <dbReference type="ARBA" id="ARBA00022679"/>
    </source>
</evidence>
<gene>
    <name evidence="10" type="ORF">Q3982_00980</name>
</gene>
<dbReference type="EMBL" id="JAUMVS010000007">
    <property type="protein sequence ID" value="MDO4841238.1"/>
    <property type="molecule type" value="Genomic_DNA"/>
</dbReference>
<evidence type="ECO:0000256" key="7">
    <source>
        <dbReference type="ARBA" id="ARBA00023137"/>
    </source>
</evidence>
<accession>A0AA43RHE6</accession>
<evidence type="ECO:0000256" key="2">
    <source>
        <dbReference type="ARBA" id="ARBA00011903"/>
    </source>
</evidence>
<evidence type="ECO:0000259" key="9">
    <source>
        <dbReference type="Pfam" id="PF13614"/>
    </source>
</evidence>
<comment type="caution">
    <text evidence="10">The sequence shown here is derived from an EMBL/GenBank/DDBJ whole genome shotgun (WGS) entry which is preliminary data.</text>
</comment>
<dbReference type="GO" id="GO:0005886">
    <property type="term" value="C:plasma membrane"/>
    <property type="evidence" value="ECO:0007669"/>
    <property type="project" value="TreeGrafter"/>
</dbReference>
<proteinExistence type="inferred from homology"/>
<keyword evidence="7" id="KW-0829">Tyrosine-protein kinase</keyword>
<dbReference type="InterPro" id="IPR025669">
    <property type="entry name" value="AAA_dom"/>
</dbReference>
<dbReference type="SUPFAM" id="SSF52540">
    <property type="entry name" value="P-loop containing nucleoside triphosphate hydrolases"/>
    <property type="match status" value="1"/>
</dbReference>
<protein>
    <recommendedName>
        <fullName evidence="2">non-specific protein-tyrosine kinase</fullName>
        <ecNumber evidence="2">2.7.10.2</ecNumber>
    </recommendedName>
</protein>
<evidence type="ECO:0000313" key="10">
    <source>
        <dbReference type="EMBL" id="MDO4841238.1"/>
    </source>
</evidence>
<evidence type="ECO:0000256" key="6">
    <source>
        <dbReference type="ARBA" id="ARBA00022840"/>
    </source>
</evidence>
<dbReference type="NCBIfam" id="TIGR01007">
    <property type="entry name" value="eps_fam"/>
    <property type="match status" value="1"/>
</dbReference>
<dbReference type="InterPro" id="IPR005702">
    <property type="entry name" value="Wzc-like_C"/>
</dbReference>
<evidence type="ECO:0000313" key="11">
    <source>
        <dbReference type="Proteomes" id="UP001168575"/>
    </source>
</evidence>
<dbReference type="Pfam" id="PF13614">
    <property type="entry name" value="AAA_31"/>
    <property type="match status" value="1"/>
</dbReference>
<dbReference type="Proteomes" id="UP001168575">
    <property type="component" value="Unassembled WGS sequence"/>
</dbReference>
<evidence type="ECO:0000256" key="1">
    <source>
        <dbReference type="ARBA" id="ARBA00007316"/>
    </source>
</evidence>
<evidence type="ECO:0000256" key="8">
    <source>
        <dbReference type="ARBA" id="ARBA00051245"/>
    </source>
</evidence>
<dbReference type="CDD" id="cd05387">
    <property type="entry name" value="BY-kinase"/>
    <property type="match status" value="1"/>
</dbReference>
<keyword evidence="3 10" id="KW-0808">Transferase</keyword>
<dbReference type="GO" id="GO:0004715">
    <property type="term" value="F:non-membrane spanning protein tyrosine kinase activity"/>
    <property type="evidence" value="ECO:0007669"/>
    <property type="project" value="UniProtKB-EC"/>
</dbReference>
<keyword evidence="5 10" id="KW-0418">Kinase</keyword>
<dbReference type="InterPro" id="IPR050445">
    <property type="entry name" value="Bact_polysacc_biosynth/exp"/>
</dbReference>
<evidence type="ECO:0000256" key="4">
    <source>
        <dbReference type="ARBA" id="ARBA00022741"/>
    </source>
</evidence>
<keyword evidence="4" id="KW-0547">Nucleotide-binding</keyword>
<name>A0AA43RHE6_9ACTN</name>
<dbReference type="Gene3D" id="3.40.50.300">
    <property type="entry name" value="P-loop containing nucleotide triphosphate hydrolases"/>
    <property type="match status" value="1"/>
</dbReference>
<keyword evidence="11" id="KW-1185">Reference proteome</keyword>
<keyword evidence="6" id="KW-0067">ATP-binding</keyword>
<comment type="catalytic activity">
    <reaction evidence="8">
        <text>L-tyrosyl-[protein] + ATP = O-phospho-L-tyrosyl-[protein] + ADP + H(+)</text>
        <dbReference type="Rhea" id="RHEA:10596"/>
        <dbReference type="Rhea" id="RHEA-COMP:10136"/>
        <dbReference type="Rhea" id="RHEA-COMP:20101"/>
        <dbReference type="ChEBI" id="CHEBI:15378"/>
        <dbReference type="ChEBI" id="CHEBI:30616"/>
        <dbReference type="ChEBI" id="CHEBI:46858"/>
        <dbReference type="ChEBI" id="CHEBI:61978"/>
        <dbReference type="ChEBI" id="CHEBI:456216"/>
        <dbReference type="EC" id="2.7.10.2"/>
    </reaction>
</comment>
<sequence>MFNKEKKVQKKTSLPRSSAGLKNAANTLYSNIRFMESDHEFKAVAVTSSVPNEGKSTISMFLAQAAANTGMRTLLIEGDMRRPTLSKFLTMRPGRGIHALLRGEATPAEVIQKTSVLNLYFLDSEVNIIDPLRIVSSRKFKALIDEFKKQFDFIVIDTPPASNFVDSSVIANVADGVVIVEGSNLVKRETLQKTYEQLSISGANVLGICENYSEKTDDEYYYNYYNAQTGKKIEKKK</sequence>
<dbReference type="PANTHER" id="PTHR32309:SF13">
    <property type="entry name" value="FERRIC ENTEROBACTIN TRANSPORT PROTEIN FEPE"/>
    <property type="match status" value="1"/>
</dbReference>
<evidence type="ECO:0000256" key="5">
    <source>
        <dbReference type="ARBA" id="ARBA00022777"/>
    </source>
</evidence>
<dbReference type="GO" id="GO:0005524">
    <property type="term" value="F:ATP binding"/>
    <property type="evidence" value="ECO:0007669"/>
    <property type="project" value="UniProtKB-KW"/>
</dbReference>
<organism evidence="10 11">
    <name type="scientific">Phoenicibacter congonensis</name>
    <dbReference type="NCBI Taxonomy" id="1944646"/>
    <lineage>
        <taxon>Bacteria</taxon>
        <taxon>Bacillati</taxon>
        <taxon>Actinomycetota</taxon>
        <taxon>Coriobacteriia</taxon>
        <taxon>Eggerthellales</taxon>
        <taxon>Eggerthellaceae</taxon>
        <taxon>Phoenicibacter</taxon>
    </lineage>
</organism>
<feature type="domain" description="AAA" evidence="9">
    <location>
        <begin position="54"/>
        <end position="182"/>
    </location>
</feature>
<dbReference type="EC" id="2.7.10.2" evidence="2"/>
<dbReference type="InterPro" id="IPR027417">
    <property type="entry name" value="P-loop_NTPase"/>
</dbReference>
<dbReference type="AlphaFoldDB" id="A0AA43RHE6"/>
<dbReference type="PANTHER" id="PTHR32309">
    <property type="entry name" value="TYROSINE-PROTEIN KINASE"/>
    <property type="match status" value="1"/>
</dbReference>
<comment type="similarity">
    <text evidence="1">Belongs to the CpsD/CapB family.</text>
</comment>
<reference evidence="10" key="1">
    <citation type="submission" date="2023-07" db="EMBL/GenBank/DDBJ databases">
        <title>Between Cages and Wild: Unraveling the Impact of Captivity on Animal Microbiomes and Antimicrobial Resistance.</title>
        <authorList>
            <person name="Schmartz G.P."/>
            <person name="Rehner J."/>
            <person name="Schuff M.J."/>
            <person name="Becker S.L."/>
            <person name="Kravczyk M."/>
            <person name="Gurevich A."/>
            <person name="Francke R."/>
            <person name="Mueller R."/>
            <person name="Keller V."/>
            <person name="Keller A."/>
        </authorList>
    </citation>
    <scope>NUCLEOTIDE SEQUENCE</scope>
    <source>
        <strain evidence="10">S12M_St_49</strain>
    </source>
</reference>